<feature type="domain" description="DUF5610" evidence="2">
    <location>
        <begin position="78"/>
        <end position="165"/>
    </location>
</feature>
<organism evidence="3 4">
    <name type="scientific">Planctobacterium marinum</name>
    <dbReference type="NCBI Taxonomy" id="1631968"/>
    <lineage>
        <taxon>Bacteria</taxon>
        <taxon>Pseudomonadati</taxon>
        <taxon>Pseudomonadota</taxon>
        <taxon>Gammaproteobacteria</taxon>
        <taxon>Alteromonadales</taxon>
        <taxon>Alteromonadaceae</taxon>
        <taxon>Planctobacterium</taxon>
    </lineage>
</organism>
<evidence type="ECO:0000313" key="3">
    <source>
        <dbReference type="EMBL" id="BDX07936.1"/>
    </source>
</evidence>
<dbReference type="Pfam" id="PF18433">
    <property type="entry name" value="DUF5610"/>
    <property type="match status" value="1"/>
</dbReference>
<feature type="region of interest" description="Disordered" evidence="1">
    <location>
        <begin position="1"/>
        <end position="23"/>
    </location>
</feature>
<dbReference type="Proteomes" id="UP001333710">
    <property type="component" value="Chromosome"/>
</dbReference>
<feature type="compositionally biased region" description="Basic and acidic residues" evidence="1">
    <location>
        <begin position="14"/>
        <end position="23"/>
    </location>
</feature>
<protein>
    <recommendedName>
        <fullName evidence="2">DUF5610 domain-containing protein</fullName>
    </recommendedName>
</protein>
<evidence type="ECO:0000259" key="2">
    <source>
        <dbReference type="Pfam" id="PF18433"/>
    </source>
</evidence>
<evidence type="ECO:0000313" key="4">
    <source>
        <dbReference type="Proteomes" id="UP001333710"/>
    </source>
</evidence>
<evidence type="ECO:0000256" key="1">
    <source>
        <dbReference type="SAM" id="MobiDB-lite"/>
    </source>
</evidence>
<gene>
    <name evidence="3" type="ORF">MACH26_34570</name>
</gene>
<dbReference type="InterPro" id="IPR041651">
    <property type="entry name" value="DUF5610"/>
</dbReference>
<dbReference type="AlphaFoldDB" id="A0AA48KQM7"/>
<name>A0AA48KQM7_9ALTE</name>
<accession>A0AA48KQM7</accession>
<dbReference type="KEGG" id="pmaw:MACH26_34570"/>
<reference evidence="3" key="1">
    <citation type="submission" date="2023-01" db="EMBL/GenBank/DDBJ databases">
        <title>Complete genome sequence of Planctobacterium marinum strain Dej080120_11.</title>
        <authorList>
            <person name="Ueki S."/>
            <person name="Maruyama F."/>
        </authorList>
    </citation>
    <scope>NUCLEOTIDE SEQUENCE</scope>
    <source>
        <strain evidence="3">Dej080120_11</strain>
    </source>
</reference>
<dbReference type="RefSeq" id="WP_338294035.1">
    <property type="nucleotide sequence ID" value="NZ_AP027272.1"/>
</dbReference>
<keyword evidence="4" id="KW-1185">Reference proteome</keyword>
<sequence length="420" mass="46325">MNLGDIKSTGAEKAQVEGKKVTPDKLATAGDNQALKAMVDEQVSLSSNAKSVAAARILQSSFDQNVMFSGQAELLADLKPKPKNQPFDFEEVAENVLTFIGGALKLAKQNGADDEKLTEMFEQARKGVEKGISLARKDLAAFMNEELDEGITNSLKAITKGLDELKEEYFGKPESEAVGASLGVAGTQEESSELKLRTAEGDEVTISFESIQRFRAQQEVYASQQTSEGGTVEVAAGYRESYEFFQSERFSFSVKGDLSAQELEDIAKFVEQTSGVVDEFFNGDIEKAYQQASDIGLEDSQITAFALELSKSEQLETVQRYEQVSNYNESEAEKTERPPIKTISEYLDNLLDSIGKNDQIFGQRNTFDELVNGLISEVENIKTPELLEAFNRFQEFNQRLLSSLPEAQSSVPEPEPNNVT</sequence>
<proteinExistence type="predicted"/>
<dbReference type="EMBL" id="AP027272">
    <property type="protein sequence ID" value="BDX07936.1"/>
    <property type="molecule type" value="Genomic_DNA"/>
</dbReference>